<name>A0A8I6RSV1_CIMLE</name>
<dbReference type="AlphaFoldDB" id="A0A8I6RSV1"/>
<protein>
    <submittedName>
        <fullName evidence="1">Uncharacterized protein</fullName>
    </submittedName>
</protein>
<keyword evidence="2" id="KW-1185">Reference proteome</keyword>
<evidence type="ECO:0000313" key="2">
    <source>
        <dbReference type="Proteomes" id="UP000494040"/>
    </source>
</evidence>
<reference evidence="1" key="1">
    <citation type="submission" date="2022-01" db="UniProtKB">
        <authorList>
            <consortium name="EnsemblMetazoa"/>
        </authorList>
    </citation>
    <scope>IDENTIFICATION</scope>
</reference>
<dbReference type="RefSeq" id="XP_014249527.1">
    <property type="nucleotide sequence ID" value="XM_014394041.2"/>
</dbReference>
<dbReference type="KEGG" id="clec:106666685"/>
<proteinExistence type="predicted"/>
<dbReference type="EnsemblMetazoa" id="XM_014394041.2">
    <property type="protein sequence ID" value="XP_014249527.1"/>
    <property type="gene ID" value="LOC106666685"/>
</dbReference>
<evidence type="ECO:0000313" key="1">
    <source>
        <dbReference type="EnsemblMetazoa" id="XP_014249527.1"/>
    </source>
</evidence>
<sequence>MTSPAGINAVPLGSVVIVSIVQSSKPELTAINDNQSKMALQTEECYDCKCYDDTKKEEQCSLFNKGCTLTCKGGKCGGKCEIGKKQYCFCVISSEDEDKCPMSKCVHKIKTTAKCCKKMECPHAKIDDKSLNKEESQSEVQCCKEDNKESPKSCENVNCSNESSSEKKKCLRGENIEFHCPAKTGFFSKKGNEEYKEACEKMEKCSIVVKCSNKDDCDCENCKTDVEKCGKSDKCDNCTCCKNSCCNVTSDDEKSCECENCTCRVKKSDDNEKCKDCNCNKSSCCGVAPEDKKLCKCENCNCCVKKNIETDKCDCSCCKNACCRMICKDKKICKTKVCCEQQHKTRKCCPSSSKISFSFVSCF</sequence>
<dbReference type="OMA" id="DCNCCNN"/>
<organism evidence="1 2">
    <name type="scientific">Cimex lectularius</name>
    <name type="common">Bed bug</name>
    <name type="synonym">Acanthia lectularia</name>
    <dbReference type="NCBI Taxonomy" id="79782"/>
    <lineage>
        <taxon>Eukaryota</taxon>
        <taxon>Metazoa</taxon>
        <taxon>Ecdysozoa</taxon>
        <taxon>Arthropoda</taxon>
        <taxon>Hexapoda</taxon>
        <taxon>Insecta</taxon>
        <taxon>Pterygota</taxon>
        <taxon>Neoptera</taxon>
        <taxon>Paraneoptera</taxon>
        <taxon>Hemiptera</taxon>
        <taxon>Heteroptera</taxon>
        <taxon>Panheteroptera</taxon>
        <taxon>Cimicomorpha</taxon>
        <taxon>Cimicidae</taxon>
        <taxon>Cimex</taxon>
    </lineage>
</organism>
<accession>A0A8I6RSV1</accession>
<dbReference type="GeneID" id="106666685"/>
<dbReference type="Proteomes" id="UP000494040">
    <property type="component" value="Unassembled WGS sequence"/>
</dbReference>